<feature type="binding site" evidence="4">
    <location>
        <position position="66"/>
    </location>
    <ligand>
        <name>tRNA</name>
        <dbReference type="ChEBI" id="CHEBI:17843"/>
    </ligand>
</feature>
<dbReference type="GO" id="GO:0004045">
    <property type="term" value="F:peptidyl-tRNA hydrolase activity"/>
    <property type="evidence" value="ECO:0007669"/>
    <property type="project" value="UniProtKB-EC"/>
</dbReference>
<dbReference type="PANTHER" id="PTHR17224:SF1">
    <property type="entry name" value="PEPTIDYL-TRNA HYDROLASE"/>
    <property type="match status" value="1"/>
</dbReference>
<dbReference type="RefSeq" id="WP_218283910.1">
    <property type="nucleotide sequence ID" value="NZ_CP078093.1"/>
</dbReference>
<evidence type="ECO:0000313" key="8">
    <source>
        <dbReference type="Proteomes" id="UP000886818"/>
    </source>
</evidence>
<comment type="function">
    <text evidence="4">Hydrolyzes ribosome-free peptidyl-tRNAs (with 1 or more amino acids incorporated), which drop off the ribosome during protein synthesis, or as a result of ribosome stalling.</text>
</comment>
<evidence type="ECO:0000313" key="7">
    <source>
        <dbReference type="EMBL" id="QXM07224.1"/>
    </source>
</evidence>
<keyword evidence="4 5" id="KW-0378">Hydrolase</keyword>
<dbReference type="InterPro" id="IPR018171">
    <property type="entry name" value="Pept_tRNA_hydro_CS"/>
</dbReference>
<gene>
    <name evidence="4 7" type="primary">pth</name>
    <name evidence="7" type="ORF">KVH43_05905</name>
</gene>
<feature type="binding site" evidence="4">
    <location>
        <position position="112"/>
    </location>
    <ligand>
        <name>tRNA</name>
        <dbReference type="ChEBI" id="CHEBI:17843"/>
    </ligand>
</feature>
<comment type="function">
    <text evidence="4">Catalyzes the release of premature peptidyl moieties from peptidyl-tRNA molecules trapped in stalled 50S ribosomal subunits, and thus maintains levels of free tRNAs and 50S ribosomes.</text>
</comment>
<evidence type="ECO:0000256" key="1">
    <source>
        <dbReference type="ARBA" id="ARBA00013260"/>
    </source>
</evidence>
<keyword evidence="4" id="KW-0820">tRNA-binding</keyword>
<dbReference type="HAMAP" id="MF_00083">
    <property type="entry name" value="Pept_tRNA_hydro_bact"/>
    <property type="match status" value="1"/>
</dbReference>
<evidence type="ECO:0000256" key="5">
    <source>
        <dbReference type="RuleBase" id="RU000673"/>
    </source>
</evidence>
<dbReference type="InterPro" id="IPR001328">
    <property type="entry name" value="Pept_tRNA_hydro"/>
</dbReference>
<evidence type="ECO:0000256" key="3">
    <source>
        <dbReference type="ARBA" id="ARBA00050038"/>
    </source>
</evidence>
<organism evidence="7 8">
    <name type="scientific">Crassaminicella indica</name>
    <dbReference type="NCBI Taxonomy" id="2855394"/>
    <lineage>
        <taxon>Bacteria</taxon>
        <taxon>Bacillati</taxon>
        <taxon>Bacillota</taxon>
        <taxon>Clostridia</taxon>
        <taxon>Eubacteriales</taxon>
        <taxon>Clostridiaceae</taxon>
        <taxon>Crassaminicella</taxon>
    </lineage>
</organism>
<feature type="active site" description="Proton acceptor" evidence="4">
    <location>
        <position position="19"/>
    </location>
</feature>
<comment type="catalytic activity">
    <reaction evidence="4 5">
        <text>an N-acyl-L-alpha-aminoacyl-tRNA + H2O = an N-acyl-L-amino acid + a tRNA + H(+)</text>
        <dbReference type="Rhea" id="RHEA:54448"/>
        <dbReference type="Rhea" id="RHEA-COMP:10123"/>
        <dbReference type="Rhea" id="RHEA-COMP:13883"/>
        <dbReference type="ChEBI" id="CHEBI:15377"/>
        <dbReference type="ChEBI" id="CHEBI:15378"/>
        <dbReference type="ChEBI" id="CHEBI:59874"/>
        <dbReference type="ChEBI" id="CHEBI:78442"/>
        <dbReference type="ChEBI" id="CHEBI:138191"/>
        <dbReference type="EC" id="3.1.1.29"/>
    </reaction>
</comment>
<keyword evidence="8" id="KW-1185">Reference proteome</keyword>
<dbReference type="EMBL" id="CP078093">
    <property type="protein sequence ID" value="QXM07224.1"/>
    <property type="molecule type" value="Genomic_DNA"/>
</dbReference>
<comment type="similarity">
    <text evidence="2 4 6">Belongs to the PTH family.</text>
</comment>
<keyword evidence="4" id="KW-0963">Cytoplasm</keyword>
<keyword evidence="4" id="KW-0694">RNA-binding</keyword>
<evidence type="ECO:0000256" key="4">
    <source>
        <dbReference type="HAMAP-Rule" id="MF_00083"/>
    </source>
</evidence>
<reference evidence="7" key="1">
    <citation type="submission" date="2021-07" db="EMBL/GenBank/DDBJ databases">
        <title>Complete genome sequence of Crassaminicella sp. 143-21, isolated from a deep-sea hydrothermal vent.</title>
        <authorList>
            <person name="Li X."/>
        </authorList>
    </citation>
    <scope>NUCLEOTIDE SEQUENCE</scope>
    <source>
        <strain evidence="7">143-21</strain>
    </source>
</reference>
<feature type="site" description="Stabilizes the basic form of H active site to accept a proton" evidence="4">
    <location>
        <position position="91"/>
    </location>
</feature>
<evidence type="ECO:0000256" key="2">
    <source>
        <dbReference type="ARBA" id="ARBA00038063"/>
    </source>
</evidence>
<comment type="subcellular location">
    <subcellularLocation>
        <location evidence="4">Cytoplasm</location>
    </subcellularLocation>
</comment>
<evidence type="ECO:0000256" key="6">
    <source>
        <dbReference type="RuleBase" id="RU004320"/>
    </source>
</evidence>
<dbReference type="Proteomes" id="UP000886818">
    <property type="component" value="Chromosome"/>
</dbReference>
<proteinExistence type="inferred from homology"/>
<comment type="subunit">
    <text evidence="4">Monomer.</text>
</comment>
<protein>
    <recommendedName>
        <fullName evidence="3 4">Peptidyl-tRNA hydrolase</fullName>
        <shortName evidence="4">Pth</shortName>
        <ecNumber evidence="1 4">3.1.1.29</ecNumber>
    </recommendedName>
</protein>
<feature type="site" description="Discriminates between blocked and unblocked aminoacyl-tRNA" evidence="4">
    <location>
        <position position="9"/>
    </location>
</feature>
<dbReference type="PROSITE" id="PS01195">
    <property type="entry name" value="PEPT_TRNA_HYDROL_1"/>
    <property type="match status" value="1"/>
</dbReference>
<dbReference type="EC" id="3.1.1.29" evidence="1 4"/>
<sequence>MLVVVGLGNPGKQYEGTRHNVGFDTIDELANKNNISMNKVKYKAVIGEGFIKNKKVMLVKPQTYMNLSGRSVVEIVNFYKLPMDDLIIIYDDIDTEVGKLRIRKKGSAGTHNGMRSIIYEIRSDQFPRVRIGIGKPKYGNLAEFVLGKFSKEERPFIDEAIKRAAESIETLISEGIDIAMNRYNG</sequence>
<dbReference type="PANTHER" id="PTHR17224">
    <property type="entry name" value="PEPTIDYL-TRNA HYDROLASE"/>
    <property type="match status" value="1"/>
</dbReference>
<dbReference type="NCBIfam" id="TIGR00447">
    <property type="entry name" value="pth"/>
    <property type="match status" value="1"/>
</dbReference>
<dbReference type="Pfam" id="PF01195">
    <property type="entry name" value="Pept_tRNA_hydro"/>
    <property type="match status" value="1"/>
</dbReference>
<accession>A0ABX8RFN2</accession>
<dbReference type="PROSITE" id="PS01196">
    <property type="entry name" value="PEPT_TRNA_HYDROL_2"/>
    <property type="match status" value="1"/>
</dbReference>
<name>A0ABX8RFN2_9CLOT</name>
<feature type="binding site" evidence="4">
    <location>
        <position position="14"/>
    </location>
    <ligand>
        <name>tRNA</name>
        <dbReference type="ChEBI" id="CHEBI:17843"/>
    </ligand>
</feature>
<dbReference type="CDD" id="cd00462">
    <property type="entry name" value="PTH"/>
    <property type="match status" value="1"/>
</dbReference>
<feature type="binding site" evidence="4">
    <location>
        <position position="64"/>
    </location>
    <ligand>
        <name>tRNA</name>
        <dbReference type="ChEBI" id="CHEBI:17843"/>
    </ligand>
</feature>